<dbReference type="PANTHER" id="PTHR11956">
    <property type="entry name" value="ARGINYL-TRNA SYNTHETASE"/>
    <property type="match status" value="1"/>
</dbReference>
<dbReference type="Pfam" id="PF03485">
    <property type="entry name" value="Arg_tRNA_synt_N"/>
    <property type="match status" value="1"/>
</dbReference>
<name>A0A382JN91_9ZZZZ</name>
<dbReference type="SUPFAM" id="SSF55190">
    <property type="entry name" value="Arginyl-tRNA synthetase (ArgRS), N-terminal 'additional' domain"/>
    <property type="match status" value="1"/>
</dbReference>
<dbReference type="SUPFAM" id="SSF52374">
    <property type="entry name" value="Nucleotidylyl transferase"/>
    <property type="match status" value="1"/>
</dbReference>
<reference evidence="2" key="1">
    <citation type="submission" date="2018-05" db="EMBL/GenBank/DDBJ databases">
        <authorList>
            <person name="Lanie J.A."/>
            <person name="Ng W.-L."/>
            <person name="Kazmierczak K.M."/>
            <person name="Andrzejewski T.M."/>
            <person name="Davidsen T.M."/>
            <person name="Wayne K.J."/>
            <person name="Tettelin H."/>
            <person name="Glass J.I."/>
            <person name="Rusch D."/>
            <person name="Podicherti R."/>
            <person name="Tsui H.-C.T."/>
            <person name="Winkler M.E."/>
        </authorList>
    </citation>
    <scope>NUCLEOTIDE SEQUENCE</scope>
</reference>
<dbReference type="GO" id="GO:0006420">
    <property type="term" value="P:arginyl-tRNA aminoacylation"/>
    <property type="evidence" value="ECO:0007669"/>
    <property type="project" value="InterPro"/>
</dbReference>
<dbReference type="Pfam" id="PF00750">
    <property type="entry name" value="tRNA-synt_1d"/>
    <property type="match status" value="1"/>
</dbReference>
<feature type="non-terminal residue" evidence="2">
    <location>
        <position position="1"/>
    </location>
</feature>
<dbReference type="GO" id="GO:0005737">
    <property type="term" value="C:cytoplasm"/>
    <property type="evidence" value="ECO:0007669"/>
    <property type="project" value="InterPro"/>
</dbReference>
<dbReference type="GO" id="GO:0004814">
    <property type="term" value="F:arginine-tRNA ligase activity"/>
    <property type="evidence" value="ECO:0007669"/>
    <property type="project" value="InterPro"/>
</dbReference>
<dbReference type="Gene3D" id="3.40.50.620">
    <property type="entry name" value="HUPs"/>
    <property type="match status" value="1"/>
</dbReference>
<evidence type="ECO:0000259" key="1">
    <source>
        <dbReference type="SMART" id="SM01016"/>
    </source>
</evidence>
<dbReference type="PRINTS" id="PR01038">
    <property type="entry name" value="TRNASYNTHARG"/>
</dbReference>
<dbReference type="GO" id="GO:0005524">
    <property type="term" value="F:ATP binding"/>
    <property type="evidence" value="ECO:0007669"/>
    <property type="project" value="InterPro"/>
</dbReference>
<dbReference type="InterPro" id="IPR014729">
    <property type="entry name" value="Rossmann-like_a/b/a_fold"/>
</dbReference>
<sequence>VNPFVDDIVEILSTAAQLPATDVAELLAIPPDDSLGDYALPCFTLAKVLRKNPAQIAQDIADAAGPAIDASTRLAAVQAAGPYVNVRLEKAAFIGWVLAAIGEQGESFGSQNQGAGRTVTIDFSSPNLARPFSIAHLRSTAIGHAIYRIHEFLGYRCVGINHYGDYGANFGQLLAAYQMWGDEQKVAADPVPELLALYVRFNDEVEKDPDLREESRSRLRRLADGDEEMVSLWRFFVDAGRKEAERIYGILGVHFDEYKGEGDFADDLD</sequence>
<accession>A0A382JN91</accession>
<organism evidence="2">
    <name type="scientific">marine metagenome</name>
    <dbReference type="NCBI Taxonomy" id="408172"/>
    <lineage>
        <taxon>unclassified sequences</taxon>
        <taxon>metagenomes</taxon>
        <taxon>ecological metagenomes</taxon>
    </lineage>
</organism>
<dbReference type="EMBL" id="UINC01075228">
    <property type="protein sequence ID" value="SVC13199.1"/>
    <property type="molecule type" value="Genomic_DNA"/>
</dbReference>
<protein>
    <recommendedName>
        <fullName evidence="1">Arginyl tRNA synthetase N-terminal domain-containing protein</fullName>
    </recommendedName>
</protein>
<proteinExistence type="predicted"/>
<dbReference type="InterPro" id="IPR035684">
    <property type="entry name" value="ArgRS_core"/>
</dbReference>
<dbReference type="PANTHER" id="PTHR11956:SF5">
    <property type="entry name" value="ARGININE--TRNA LIGASE, CYTOPLASMIC"/>
    <property type="match status" value="1"/>
</dbReference>
<dbReference type="InterPro" id="IPR005148">
    <property type="entry name" value="Arg-tRNA-synth_N"/>
</dbReference>
<feature type="non-terminal residue" evidence="2">
    <location>
        <position position="269"/>
    </location>
</feature>
<dbReference type="SMART" id="SM01016">
    <property type="entry name" value="Arg_tRNA_synt_N"/>
    <property type="match status" value="1"/>
</dbReference>
<gene>
    <name evidence="2" type="ORF">METZ01_LOCUS266053</name>
</gene>
<dbReference type="Gene3D" id="3.30.1360.70">
    <property type="entry name" value="Arginyl tRNA synthetase N-terminal domain"/>
    <property type="match status" value="1"/>
</dbReference>
<evidence type="ECO:0000313" key="2">
    <source>
        <dbReference type="EMBL" id="SVC13199.1"/>
    </source>
</evidence>
<dbReference type="InterPro" id="IPR036695">
    <property type="entry name" value="Arg-tRNA-synth_N_sf"/>
</dbReference>
<dbReference type="AlphaFoldDB" id="A0A382JN91"/>
<dbReference type="InterPro" id="IPR001278">
    <property type="entry name" value="Arg-tRNA-ligase"/>
</dbReference>
<feature type="domain" description="Arginyl tRNA synthetase N-terminal" evidence="1">
    <location>
        <begin position="6"/>
        <end position="88"/>
    </location>
</feature>